<dbReference type="Gramene" id="TraesROB_scaffold_018772_01G000200.1">
    <property type="protein sequence ID" value="TraesROB_scaffold_018772_01G000200.1"/>
    <property type="gene ID" value="TraesROB_scaffold_018772_01G000200"/>
</dbReference>
<dbReference type="Gramene" id="TraesLDM3D03G01882370.1">
    <property type="protein sequence ID" value="TraesLDM3D03G01882370.1"/>
    <property type="gene ID" value="TraesLDM3D03G01882370"/>
</dbReference>
<name>A0A3B6GVP5_WHEAT</name>
<reference evidence="2" key="2">
    <citation type="submission" date="2018-10" db="UniProtKB">
        <authorList>
            <consortium name="EnsemblPlants"/>
        </authorList>
    </citation>
    <scope>IDENTIFICATION</scope>
</reference>
<feature type="region of interest" description="Disordered" evidence="1">
    <location>
        <begin position="1"/>
        <end position="35"/>
    </location>
</feature>
<dbReference type="Gramene" id="TraesJUL3D03G01902200.2">
    <property type="protein sequence ID" value="TraesJUL3D03G01902200.2"/>
    <property type="gene ID" value="TraesJUL3D03G01902200"/>
</dbReference>
<feature type="compositionally biased region" description="Basic and acidic residues" evidence="1">
    <location>
        <begin position="126"/>
        <end position="139"/>
    </location>
</feature>
<dbReference type="OrthoDB" id="681260at2759"/>
<dbReference type="Gramene" id="TraesMAC3D03G01882310.1">
    <property type="protein sequence ID" value="TraesMAC3D03G01882310.1"/>
    <property type="gene ID" value="TraesMAC3D03G01882310"/>
</dbReference>
<dbReference type="GeneID" id="123078419"/>
<feature type="compositionally biased region" description="Basic and acidic residues" evidence="1">
    <location>
        <begin position="236"/>
        <end position="247"/>
    </location>
</feature>
<feature type="compositionally biased region" description="Basic and acidic residues" evidence="1">
    <location>
        <begin position="162"/>
        <end position="192"/>
    </location>
</feature>
<feature type="compositionally biased region" description="Basic residues" evidence="1">
    <location>
        <begin position="1"/>
        <end position="11"/>
    </location>
</feature>
<evidence type="ECO:0000256" key="1">
    <source>
        <dbReference type="SAM" id="MobiDB-lite"/>
    </source>
</evidence>
<feature type="compositionally biased region" description="Basic and acidic residues" evidence="1">
    <location>
        <begin position="80"/>
        <end position="97"/>
    </location>
</feature>
<accession>A0A3B6GVP5</accession>
<proteinExistence type="predicted"/>
<dbReference type="Gramene" id="TraesCS3D02G209400.1">
    <property type="protein sequence ID" value="TraesCS3D02G209400.1"/>
    <property type="gene ID" value="TraesCS3D02G209400"/>
</dbReference>
<dbReference type="PaxDb" id="4565-Traes_3DL_B66A7B3EE.2"/>
<feature type="region of interest" description="Disordered" evidence="1">
    <location>
        <begin position="79"/>
        <end position="139"/>
    </location>
</feature>
<dbReference type="AlphaFoldDB" id="A0A3B6GVP5"/>
<dbReference type="STRING" id="4565.A0A3B6GVP5"/>
<dbReference type="Gramene" id="TraesJAG3D03G01892400.1">
    <property type="protein sequence ID" value="TraesJAG3D03G01892400.1"/>
    <property type="gene ID" value="TraesJAG3D03G01892400"/>
</dbReference>
<dbReference type="Gramene" id="TraesWEE_scaffold_120063_01G000200.1">
    <property type="protein sequence ID" value="TraesWEE_scaffold_120063_01G000200.1"/>
    <property type="gene ID" value="TraesWEE_scaffold_120063_01G000200"/>
</dbReference>
<feature type="compositionally biased region" description="Basic and acidic residues" evidence="1">
    <location>
        <begin position="18"/>
        <end position="33"/>
    </location>
</feature>
<dbReference type="Gramene" id="TraesARI3D03G01917430.1">
    <property type="protein sequence ID" value="TraesARI3D03G01917430.1"/>
    <property type="gene ID" value="TraesARI3D03G01917430"/>
</dbReference>
<dbReference type="Gramene" id="TraesLAC3D03G01825490.1">
    <property type="protein sequence ID" value="TraesLAC3D03G01825490.1"/>
    <property type="gene ID" value="TraesLAC3D03G01825490"/>
</dbReference>
<reference evidence="2" key="1">
    <citation type="submission" date="2018-08" db="EMBL/GenBank/DDBJ databases">
        <authorList>
            <person name="Rossello M."/>
        </authorList>
    </citation>
    <scope>NUCLEOTIDE SEQUENCE [LARGE SCALE GENOMIC DNA]</scope>
    <source>
        <strain evidence="2">cv. Chinese Spring</strain>
    </source>
</reference>
<dbReference type="Gramene" id="TraesSTA3D03G01878760.1">
    <property type="protein sequence ID" value="TraesSTA3D03G01878760.1"/>
    <property type="gene ID" value="TraesSTA3D03G01878760"/>
</dbReference>
<evidence type="ECO:0000313" key="2">
    <source>
        <dbReference type="EnsemblPlants" id="TraesCS3D02G209400.1"/>
    </source>
</evidence>
<dbReference type="Gramene" id="TraesCLE_scaffold_064100_01G000200.1">
    <property type="protein sequence ID" value="TraesCLE_scaffold_064100_01G000200.1"/>
    <property type="gene ID" value="TraesCLE_scaffold_064100_01G000200"/>
</dbReference>
<evidence type="ECO:0000313" key="3">
    <source>
        <dbReference type="Proteomes" id="UP000019116"/>
    </source>
</evidence>
<dbReference type="Gramene" id="TraesRN3D0100522000.1">
    <property type="protein sequence ID" value="TraesRN3D0100522000.1"/>
    <property type="gene ID" value="TraesRN3D0100522000"/>
</dbReference>
<dbReference type="Gramene" id="TraesCAD_scaffold_041447_01G000100.1">
    <property type="protein sequence ID" value="TraesCAD_scaffold_041447_01G000100.1"/>
    <property type="gene ID" value="TraesCAD_scaffold_041447_01G000100"/>
</dbReference>
<organism evidence="2">
    <name type="scientific">Triticum aestivum</name>
    <name type="common">Wheat</name>
    <dbReference type="NCBI Taxonomy" id="4565"/>
    <lineage>
        <taxon>Eukaryota</taxon>
        <taxon>Viridiplantae</taxon>
        <taxon>Streptophyta</taxon>
        <taxon>Embryophyta</taxon>
        <taxon>Tracheophyta</taxon>
        <taxon>Spermatophyta</taxon>
        <taxon>Magnoliopsida</taxon>
        <taxon>Liliopsida</taxon>
        <taxon>Poales</taxon>
        <taxon>Poaceae</taxon>
        <taxon>BOP clade</taxon>
        <taxon>Pooideae</taxon>
        <taxon>Triticodae</taxon>
        <taxon>Triticeae</taxon>
        <taxon>Triticinae</taxon>
        <taxon>Triticum</taxon>
    </lineage>
</organism>
<feature type="compositionally biased region" description="Acidic residues" evidence="1">
    <location>
        <begin position="102"/>
        <end position="114"/>
    </location>
</feature>
<dbReference type="Gramene" id="TraesSYM3D03G01907430.2">
    <property type="protein sequence ID" value="TraesSYM3D03G01907430.2"/>
    <property type="gene ID" value="TraesSYM3D03G01907430"/>
</dbReference>
<protein>
    <submittedName>
        <fullName evidence="2">Uncharacterized protein</fullName>
    </submittedName>
</protein>
<dbReference type="Gramene" id="TraesSYM3D03G01907430.1">
    <property type="protein sequence ID" value="TraesSYM3D03G01907430.1"/>
    <property type="gene ID" value="TraesSYM3D03G01907430"/>
</dbReference>
<dbReference type="Proteomes" id="UP000019116">
    <property type="component" value="Chromosome 3D"/>
</dbReference>
<dbReference type="Gramene" id="TraesJUL3D03G01902200.1">
    <property type="protein sequence ID" value="TraesJUL3D03G01902200.1"/>
    <property type="gene ID" value="TraesJUL3D03G01902200"/>
</dbReference>
<dbReference type="RefSeq" id="XP_044356856.1">
    <property type="nucleotide sequence ID" value="XM_044500921.1"/>
</dbReference>
<dbReference type="OMA" id="AMMFERC"/>
<feature type="region of interest" description="Disordered" evidence="1">
    <location>
        <begin position="162"/>
        <end position="199"/>
    </location>
</feature>
<sequence length="273" mass="30025">MFFQRKNSKKVKNTDASSPKKDKDSRGKNDFFDGAKGGFGALAGSIKSAKNDAEERAAKVQEDVNAGIEAILETGSGILEKAKEDVGGHSETSRSKELGQGSEEEEEEEEEEQGEKDMDALSSMLDKAKDKVKSNPDVMEKVNSVLDKVKNHPEVMEKVAEVLHLGKRESKEKEPEAEDKAKEGETSADKTQDSNILDQAVEEIQAVVAAVQQQETTGDETQVPVEAAAETDAPAQEEKREVEKDNPKNRIDFLGFFAMIFERFCSPADKKKD</sequence>
<dbReference type="EnsemblPlants" id="TraesCS3D02G209400.1">
    <property type="protein sequence ID" value="TraesCS3D02G209400.1"/>
    <property type="gene ID" value="TraesCS3D02G209400"/>
</dbReference>
<keyword evidence="3" id="KW-1185">Reference proteome</keyword>
<dbReference type="Gramene" id="TraesNOR3D03G01910610.1">
    <property type="protein sequence ID" value="TraesNOR3D03G01910610.1"/>
    <property type="gene ID" value="TraesNOR3D03G01910610"/>
</dbReference>
<gene>
    <name evidence="2" type="primary">LOC123078419</name>
</gene>
<feature type="region of interest" description="Disordered" evidence="1">
    <location>
        <begin position="211"/>
        <end position="247"/>
    </location>
</feature>
<dbReference type="Gramene" id="TraesPARA_EIv1.0_1104400.1">
    <property type="protein sequence ID" value="TraesPARA_EIv1.0_1104400.1.CDS"/>
    <property type="gene ID" value="TraesPARA_EIv1.0_1104400"/>
</dbReference>
<dbReference type="Gramene" id="TraesCS3D03G0496000.1">
    <property type="protein sequence ID" value="TraesCS3D03G0496000.1.CDS"/>
    <property type="gene ID" value="TraesCS3D03G0496000"/>
</dbReference>